<sequence length="731" mass="77568">MTTTGTRHPGERPPGGAGARGGVPARDVPAAGGAGPSPAPRRPPEVETAVLRTPVPGRTPSSPSTSSGPSEQSQSAPPRRYAEPATVVMPGIPPAARPRSTVGDVVSSRFPEARVARPGPPAPPPAPPVPLRWRWYSPVLVLLALALLPVAAATTDLDALDGWGLAKVLGPAAWAALACAVGACIAELWSPRPRVPMLATATGVLVLCSTGLPSVVEPVARFTTSYVIVGFVDAIAGDGVPALDVDARFFWPAFFAQWAWFRDAAGAGDLDVVLRWFPPVVVLVWTIGVYALARSMLGGTRAPWVAAWLFVGLNWIEQDYFSPQAIGIVLLLTVLTFALGPLATRRTDAAGVPGWPPPHPGAARLPLLRRWMVALMTPPNRPTLPPRQLLLIYFCAALCLIALAPEHQLTPFAIIGQLTLLTVVGRFRGRGLVFVAVLALTVYFIVGARDFWTGQIGLLLGSGDGGNALQTGIADRLAGDTGQVAVKLLRIAVPGLTWLLAIAGAWVYWRRRRDLVPIFLAAVPMAFAAVQSYGGELFLRIVLYGLPVLTILGADALRTYARRKPGREKKLAVGMLVLFPVLVLIRGGNEAYMVVTPEDITMTRAAFAETPPGSKIVPLDDTGPYAMQGIGTYEREGDAVTCKDNAKKTPDDYTRCILDDEPDVLLVYTSTEKQGVVLDNLPPGWSRQVVDQLVATGEYRVRYQNGFNAVVVKTTPTVVSGPAAAAPGGGN</sequence>
<evidence type="ECO:0000313" key="3">
    <source>
        <dbReference type="EMBL" id="MDT0351375.1"/>
    </source>
</evidence>
<name>A0ABU2NBQ5_9PSEU</name>
<feature type="transmembrane region" description="Helical" evidence="2">
    <location>
        <begin position="571"/>
        <end position="588"/>
    </location>
</feature>
<feature type="transmembrane region" description="Helical" evidence="2">
    <location>
        <begin position="432"/>
        <end position="452"/>
    </location>
</feature>
<evidence type="ECO:0000256" key="2">
    <source>
        <dbReference type="SAM" id="Phobius"/>
    </source>
</evidence>
<feature type="compositionally biased region" description="Low complexity" evidence="1">
    <location>
        <begin position="54"/>
        <end position="78"/>
    </location>
</feature>
<feature type="region of interest" description="Disordered" evidence="1">
    <location>
        <begin position="1"/>
        <end position="81"/>
    </location>
</feature>
<feature type="transmembrane region" description="Helical" evidence="2">
    <location>
        <begin position="135"/>
        <end position="152"/>
    </location>
</feature>
<feature type="transmembrane region" description="Helical" evidence="2">
    <location>
        <begin position="541"/>
        <end position="559"/>
    </location>
</feature>
<dbReference type="RefSeq" id="WP_311557653.1">
    <property type="nucleotide sequence ID" value="NZ_JAVREJ010000012.1"/>
</dbReference>
<dbReference type="Proteomes" id="UP001183202">
    <property type="component" value="Unassembled WGS sequence"/>
</dbReference>
<feature type="transmembrane region" description="Helical" evidence="2">
    <location>
        <begin position="172"/>
        <end position="190"/>
    </location>
</feature>
<proteinExistence type="predicted"/>
<organism evidence="3 4">
    <name type="scientific">Pseudonocardia charpentierae</name>
    <dbReference type="NCBI Taxonomy" id="3075545"/>
    <lineage>
        <taxon>Bacteria</taxon>
        <taxon>Bacillati</taxon>
        <taxon>Actinomycetota</taxon>
        <taxon>Actinomycetes</taxon>
        <taxon>Pseudonocardiales</taxon>
        <taxon>Pseudonocardiaceae</taxon>
        <taxon>Pseudonocardia</taxon>
    </lineage>
</organism>
<protein>
    <submittedName>
        <fullName evidence="3">Uncharacterized protein</fullName>
    </submittedName>
</protein>
<feature type="transmembrane region" description="Helical" evidence="2">
    <location>
        <begin position="276"/>
        <end position="293"/>
    </location>
</feature>
<keyword evidence="4" id="KW-1185">Reference proteome</keyword>
<feature type="compositionally biased region" description="Low complexity" evidence="1">
    <location>
        <begin position="22"/>
        <end position="31"/>
    </location>
</feature>
<feature type="transmembrane region" description="Helical" evidence="2">
    <location>
        <begin position="322"/>
        <end position="343"/>
    </location>
</feature>
<keyword evidence="2" id="KW-1133">Transmembrane helix</keyword>
<keyword evidence="2" id="KW-0812">Transmembrane</keyword>
<feature type="transmembrane region" description="Helical" evidence="2">
    <location>
        <begin position="488"/>
        <end position="508"/>
    </location>
</feature>
<evidence type="ECO:0000256" key="1">
    <source>
        <dbReference type="SAM" id="MobiDB-lite"/>
    </source>
</evidence>
<dbReference type="EMBL" id="JAVREJ010000012">
    <property type="protein sequence ID" value="MDT0351375.1"/>
    <property type="molecule type" value="Genomic_DNA"/>
</dbReference>
<comment type="caution">
    <text evidence="3">The sequence shown here is derived from an EMBL/GenBank/DDBJ whole genome shotgun (WGS) entry which is preliminary data.</text>
</comment>
<reference evidence="4" key="1">
    <citation type="submission" date="2023-07" db="EMBL/GenBank/DDBJ databases">
        <title>30 novel species of actinomycetes from the DSMZ collection.</title>
        <authorList>
            <person name="Nouioui I."/>
        </authorList>
    </citation>
    <scope>NUCLEOTIDE SEQUENCE [LARGE SCALE GENOMIC DNA]</scope>
    <source>
        <strain evidence="4">DSM 45834</strain>
    </source>
</reference>
<keyword evidence="2" id="KW-0472">Membrane</keyword>
<evidence type="ECO:0000313" key="4">
    <source>
        <dbReference type="Proteomes" id="UP001183202"/>
    </source>
</evidence>
<feature type="transmembrane region" description="Helical" evidence="2">
    <location>
        <begin position="515"/>
        <end position="535"/>
    </location>
</feature>
<gene>
    <name evidence="3" type="ORF">RM445_17735</name>
</gene>
<accession>A0ABU2NBQ5</accession>